<evidence type="ECO:0000313" key="5">
    <source>
        <dbReference type="EMBL" id="KAL0905937.1"/>
    </source>
</evidence>
<comment type="caution">
    <text evidence="5">The sequence shown here is derived from an EMBL/GenBank/DDBJ whole genome shotgun (WGS) entry which is preliminary data.</text>
</comment>
<protein>
    <recommendedName>
        <fullName evidence="2">RING-type E3 ubiquitin transferase</fullName>
        <ecNumber evidence="2">2.3.2.27</ecNumber>
    </recommendedName>
</protein>
<evidence type="ECO:0000256" key="3">
    <source>
        <dbReference type="ARBA" id="ARBA00022786"/>
    </source>
</evidence>
<evidence type="ECO:0000313" key="6">
    <source>
        <dbReference type="Proteomes" id="UP001552299"/>
    </source>
</evidence>
<dbReference type="SUPFAM" id="SSF52402">
    <property type="entry name" value="Adenine nucleotide alpha hydrolases-like"/>
    <property type="match status" value="1"/>
</dbReference>
<dbReference type="InterPro" id="IPR006016">
    <property type="entry name" value="UspA"/>
</dbReference>
<sequence>MIPARRRDEVGGNAAAEVAYQGRKKMPELRCERLGLGMRAKRCVFEADKDYRGNFTTRAPQVSSTQLHKEQANEVLHYSLPSQLSLLWPPELMGDRSPLSEICPTAVAIDKDKNSQHAVKWAVDHLINARIIVLIHVRSKSSKTEAGLETTRDQADEEVNQLFLPYRGFSARKGIQLKEVVLEGADISKAIVDYINANSIQNIVVGASNRSIMKKLRSFDVPSSLMKSAPDFCAVYVLSKGKTTSIRAARNSTPSVIPPRQLSITASSVSLPDQEDSIRQVPMNRQNISDFITG</sequence>
<dbReference type="Gene3D" id="3.40.50.620">
    <property type="entry name" value="HUPs"/>
    <property type="match status" value="1"/>
</dbReference>
<proteinExistence type="predicted"/>
<dbReference type="InterPro" id="IPR051348">
    <property type="entry name" value="U-box_ubiquitin_ligases"/>
</dbReference>
<keyword evidence="6" id="KW-1185">Reference proteome</keyword>
<evidence type="ECO:0000256" key="1">
    <source>
        <dbReference type="ARBA" id="ARBA00000900"/>
    </source>
</evidence>
<organism evidence="5 6">
    <name type="scientific">Dendrobium thyrsiflorum</name>
    <name type="common">Pinecone-like raceme dendrobium</name>
    <name type="synonym">Orchid</name>
    <dbReference type="NCBI Taxonomy" id="117978"/>
    <lineage>
        <taxon>Eukaryota</taxon>
        <taxon>Viridiplantae</taxon>
        <taxon>Streptophyta</taxon>
        <taxon>Embryophyta</taxon>
        <taxon>Tracheophyta</taxon>
        <taxon>Spermatophyta</taxon>
        <taxon>Magnoliopsida</taxon>
        <taxon>Liliopsida</taxon>
        <taxon>Asparagales</taxon>
        <taxon>Orchidaceae</taxon>
        <taxon>Epidendroideae</taxon>
        <taxon>Malaxideae</taxon>
        <taxon>Dendrobiinae</taxon>
        <taxon>Dendrobium</taxon>
    </lineage>
</organism>
<dbReference type="PANTHER" id="PTHR45647:SF93">
    <property type="entry name" value="KINASE WITH ADENINE NUCLEOTIDE ALPHA HYDROLASES-LIKE DOMAIN-CONTAINING PROTEIN"/>
    <property type="match status" value="1"/>
</dbReference>
<keyword evidence="3" id="KW-0833">Ubl conjugation pathway</keyword>
<dbReference type="PANTHER" id="PTHR45647">
    <property type="entry name" value="OS02G0152300 PROTEIN"/>
    <property type="match status" value="1"/>
</dbReference>
<dbReference type="InterPro" id="IPR014729">
    <property type="entry name" value="Rossmann-like_a/b/a_fold"/>
</dbReference>
<evidence type="ECO:0000259" key="4">
    <source>
        <dbReference type="Pfam" id="PF00582"/>
    </source>
</evidence>
<dbReference type="EC" id="2.3.2.27" evidence="2"/>
<gene>
    <name evidence="5" type="ORF">M5K25_024390</name>
</gene>
<dbReference type="Proteomes" id="UP001552299">
    <property type="component" value="Unassembled WGS sequence"/>
</dbReference>
<dbReference type="EMBL" id="JANQDX010000018">
    <property type="protein sequence ID" value="KAL0905937.1"/>
    <property type="molecule type" value="Genomic_DNA"/>
</dbReference>
<dbReference type="Pfam" id="PF00582">
    <property type="entry name" value="Usp"/>
    <property type="match status" value="1"/>
</dbReference>
<dbReference type="CDD" id="cd01989">
    <property type="entry name" value="USP_STK_Ubox_N"/>
    <property type="match status" value="1"/>
</dbReference>
<dbReference type="GO" id="GO:0061630">
    <property type="term" value="F:ubiquitin protein ligase activity"/>
    <property type="evidence" value="ECO:0007669"/>
    <property type="project" value="UniProtKB-EC"/>
</dbReference>
<feature type="domain" description="UspA" evidence="4">
    <location>
        <begin position="107"/>
        <end position="230"/>
    </location>
</feature>
<name>A0ABD0U211_DENTH</name>
<dbReference type="AlphaFoldDB" id="A0ABD0U211"/>
<evidence type="ECO:0000256" key="2">
    <source>
        <dbReference type="ARBA" id="ARBA00012483"/>
    </source>
</evidence>
<comment type="catalytic activity">
    <reaction evidence="1">
        <text>S-ubiquitinyl-[E2 ubiquitin-conjugating enzyme]-L-cysteine + [acceptor protein]-L-lysine = [E2 ubiquitin-conjugating enzyme]-L-cysteine + N(6)-ubiquitinyl-[acceptor protein]-L-lysine.</text>
        <dbReference type="EC" id="2.3.2.27"/>
    </reaction>
</comment>
<accession>A0ABD0U211</accession>
<reference evidence="5 6" key="1">
    <citation type="journal article" date="2024" name="Plant Biotechnol. J.">
        <title>Dendrobium thyrsiflorum genome and its molecular insights into genes involved in important horticultural traits.</title>
        <authorList>
            <person name="Chen B."/>
            <person name="Wang J.Y."/>
            <person name="Zheng P.J."/>
            <person name="Li K.L."/>
            <person name="Liang Y.M."/>
            <person name="Chen X.F."/>
            <person name="Zhang C."/>
            <person name="Zhao X."/>
            <person name="He X."/>
            <person name="Zhang G.Q."/>
            <person name="Liu Z.J."/>
            <person name="Xu Q."/>
        </authorList>
    </citation>
    <scope>NUCLEOTIDE SEQUENCE [LARGE SCALE GENOMIC DNA]</scope>
    <source>
        <strain evidence="5">GZMU011</strain>
    </source>
</reference>